<protein>
    <submittedName>
        <fullName evidence="1">Uncharacterized protein</fullName>
    </submittedName>
</protein>
<keyword evidence="2" id="KW-1185">Reference proteome</keyword>
<dbReference type="RefSeq" id="XP_018285159.1">
    <property type="nucleotide sequence ID" value="XM_018441763.1"/>
</dbReference>
<organism evidence="1 2">
    <name type="scientific">Phycomyces blakesleeanus (strain ATCC 8743b / DSM 1359 / FGSC 10004 / NBRC 33097 / NRRL 1555)</name>
    <dbReference type="NCBI Taxonomy" id="763407"/>
    <lineage>
        <taxon>Eukaryota</taxon>
        <taxon>Fungi</taxon>
        <taxon>Fungi incertae sedis</taxon>
        <taxon>Mucoromycota</taxon>
        <taxon>Mucoromycotina</taxon>
        <taxon>Mucoromycetes</taxon>
        <taxon>Mucorales</taxon>
        <taxon>Phycomycetaceae</taxon>
        <taxon>Phycomyces</taxon>
    </lineage>
</organism>
<sequence>MSLEMRSQQENTLFIYTSDKNLKSVDMLGSIVNDFVKLEVEIKVFSYDHNEYIFFVAPFLLLMANNSRHLQLAMHKSTNSKYSYNCLVEVFHRVPLSFIKYLIDYFIKEVLTVAERNILDNIIMSGRNLDAYSRKFQNNLQHYRSFVGRAYKQLIQALPTIISKLFFQLTICINIFFQCFIHFEQLCSLIYLCSIELNYKQYIYIFRDALSKFTDILYILNKHLCQTDAKSRCSLSDQRFTSYIICLTMFNDLDVHFNMK</sequence>
<evidence type="ECO:0000313" key="1">
    <source>
        <dbReference type="EMBL" id="OAD67119.1"/>
    </source>
</evidence>
<dbReference type="InParanoid" id="A0A167K2D6"/>
<dbReference type="GeneID" id="29002669"/>
<reference evidence="2" key="1">
    <citation type="submission" date="2015-06" db="EMBL/GenBank/DDBJ databases">
        <title>Expansion of signal transduction pathways in fungi by whole-genome duplication.</title>
        <authorList>
            <consortium name="DOE Joint Genome Institute"/>
            <person name="Corrochano L.M."/>
            <person name="Kuo A."/>
            <person name="Marcet-Houben M."/>
            <person name="Polaino S."/>
            <person name="Salamov A."/>
            <person name="Villalobos J.M."/>
            <person name="Alvarez M.I."/>
            <person name="Avalos J."/>
            <person name="Benito E.P."/>
            <person name="Benoit I."/>
            <person name="Burger G."/>
            <person name="Camino L.P."/>
            <person name="Canovas D."/>
            <person name="Cerda-Olmedo E."/>
            <person name="Cheng J.-F."/>
            <person name="Dominguez A."/>
            <person name="Elias M."/>
            <person name="Eslava A.P."/>
            <person name="Glaser F."/>
            <person name="Grimwood J."/>
            <person name="Gutierrez G."/>
            <person name="Heitman J."/>
            <person name="Henrissat B."/>
            <person name="Iturriaga E.A."/>
            <person name="Lang B.F."/>
            <person name="Lavin J.L."/>
            <person name="Lee S."/>
            <person name="Li W."/>
            <person name="Lindquist E."/>
            <person name="Lopez-Garcia S."/>
            <person name="Luque E.M."/>
            <person name="Marcos A.T."/>
            <person name="Martin J."/>
            <person name="McCluskey K."/>
            <person name="Medina H.R."/>
            <person name="Miralles-Duran A."/>
            <person name="Miyazaki A."/>
            <person name="Munoz-Torres E."/>
            <person name="Oguiza J.A."/>
            <person name="Ohm R."/>
            <person name="Olmedo M."/>
            <person name="Orejas M."/>
            <person name="Ortiz-Castellanos L."/>
            <person name="Pisabarro A.G."/>
            <person name="Rodriguez-Romero J."/>
            <person name="Ruiz-Herrera J."/>
            <person name="Ruiz-Vazquez R."/>
            <person name="Sanz C."/>
            <person name="Schackwitz W."/>
            <person name="Schmutz J."/>
            <person name="Shahriari M."/>
            <person name="Shelest E."/>
            <person name="Silva-Franco F."/>
            <person name="Soanes D."/>
            <person name="Syed K."/>
            <person name="Tagua V.G."/>
            <person name="Talbot N.J."/>
            <person name="Thon M."/>
            <person name="De vries R.P."/>
            <person name="Wiebenga A."/>
            <person name="Yadav J.S."/>
            <person name="Braun E.L."/>
            <person name="Baker S."/>
            <person name="Garre V."/>
            <person name="Horwitz B."/>
            <person name="Torres-Martinez S."/>
            <person name="Idnurm A."/>
            <person name="Herrera-Estrella A."/>
            <person name="Gabaldon T."/>
            <person name="Grigoriev I.V."/>
        </authorList>
    </citation>
    <scope>NUCLEOTIDE SEQUENCE [LARGE SCALE GENOMIC DNA]</scope>
    <source>
        <strain evidence="2">NRRL 1555(-)</strain>
    </source>
</reference>
<name>A0A167K2D6_PHYB8</name>
<accession>A0A167K2D6</accession>
<dbReference type="EMBL" id="KV441025">
    <property type="protein sequence ID" value="OAD67119.1"/>
    <property type="molecule type" value="Genomic_DNA"/>
</dbReference>
<dbReference type="AlphaFoldDB" id="A0A167K2D6"/>
<dbReference type="Proteomes" id="UP000077315">
    <property type="component" value="Unassembled WGS sequence"/>
</dbReference>
<proteinExistence type="predicted"/>
<evidence type="ECO:0000313" key="2">
    <source>
        <dbReference type="Proteomes" id="UP000077315"/>
    </source>
</evidence>
<dbReference type="VEuPathDB" id="FungiDB:PHYBLDRAFT_67255"/>
<gene>
    <name evidence="1" type="ORF">PHYBLDRAFT_67255</name>
</gene>